<feature type="region of interest" description="Disordered" evidence="1">
    <location>
        <begin position="21"/>
        <end position="76"/>
    </location>
</feature>
<dbReference type="Proteomes" id="UP001055712">
    <property type="component" value="Unassembled WGS sequence"/>
</dbReference>
<proteinExistence type="predicted"/>
<evidence type="ECO:0000313" key="3">
    <source>
        <dbReference type="Proteomes" id="UP001055712"/>
    </source>
</evidence>
<comment type="caution">
    <text evidence="2">The sequence shown here is derived from an EMBL/GenBank/DDBJ whole genome shotgun (WGS) entry which is preliminary data.</text>
</comment>
<reference evidence="2" key="1">
    <citation type="journal article" date="2019" name="Plant J.">
        <title>Chlorella vulgaris genome assembly and annotation reveals the molecular basis for metabolic acclimation to high light conditions.</title>
        <authorList>
            <person name="Cecchin M."/>
            <person name="Marcolungo L."/>
            <person name="Rossato M."/>
            <person name="Girolomoni L."/>
            <person name="Cosentino E."/>
            <person name="Cuine S."/>
            <person name="Li-Beisson Y."/>
            <person name="Delledonne M."/>
            <person name="Ballottari M."/>
        </authorList>
    </citation>
    <scope>NUCLEOTIDE SEQUENCE</scope>
    <source>
        <strain evidence="2">211/11P</strain>
    </source>
</reference>
<protein>
    <submittedName>
        <fullName evidence="2">Uncharacterized protein</fullName>
    </submittedName>
</protein>
<dbReference type="EMBL" id="SIDB01000007">
    <property type="protein sequence ID" value="KAI3430975.1"/>
    <property type="molecule type" value="Genomic_DNA"/>
</dbReference>
<evidence type="ECO:0000256" key="1">
    <source>
        <dbReference type="SAM" id="MobiDB-lite"/>
    </source>
</evidence>
<name>A0A9D4YXC7_CHLVU</name>
<accession>A0A9D4YXC7</accession>
<keyword evidence="3" id="KW-1185">Reference proteome</keyword>
<evidence type="ECO:0000313" key="2">
    <source>
        <dbReference type="EMBL" id="KAI3430975.1"/>
    </source>
</evidence>
<reference evidence="2" key="2">
    <citation type="submission" date="2020-11" db="EMBL/GenBank/DDBJ databases">
        <authorList>
            <person name="Cecchin M."/>
            <person name="Marcolungo L."/>
            <person name="Rossato M."/>
            <person name="Girolomoni L."/>
            <person name="Cosentino E."/>
            <person name="Cuine S."/>
            <person name="Li-Beisson Y."/>
            <person name="Delledonne M."/>
            <person name="Ballottari M."/>
        </authorList>
    </citation>
    <scope>NUCLEOTIDE SEQUENCE</scope>
    <source>
        <strain evidence="2">211/11P</strain>
        <tissue evidence="2">Whole cell</tissue>
    </source>
</reference>
<dbReference type="AlphaFoldDB" id="A0A9D4YXC7"/>
<gene>
    <name evidence="2" type="ORF">D9Q98_009379</name>
</gene>
<organism evidence="2 3">
    <name type="scientific">Chlorella vulgaris</name>
    <name type="common">Green alga</name>
    <dbReference type="NCBI Taxonomy" id="3077"/>
    <lineage>
        <taxon>Eukaryota</taxon>
        <taxon>Viridiplantae</taxon>
        <taxon>Chlorophyta</taxon>
        <taxon>core chlorophytes</taxon>
        <taxon>Trebouxiophyceae</taxon>
        <taxon>Chlorellales</taxon>
        <taxon>Chlorellaceae</taxon>
        <taxon>Chlorella clade</taxon>
        <taxon>Chlorella</taxon>
    </lineage>
</organism>
<dbReference type="OrthoDB" id="566842at2759"/>
<feature type="compositionally biased region" description="Low complexity" evidence="1">
    <location>
        <begin position="43"/>
        <end position="75"/>
    </location>
</feature>
<sequence>MSAIISVQVALARPAPALHRPARHWPARAPAQPITATSDHRANGASAAAASGTKGAASPSPSAATAPNTTANGKPLAPWTLTFDLRERETLWTEENQARLVRIVASHQLKCDVAEVERRLDSLAALLPHVAARCAYIKPSTLAELLRNPGNLVTQLLSLRQLLPKANISQLAAAQPEMLLLRHIDAVRADLERLAALLGEAAATDLDRLLQEHPRFLDAELVSEVLEELRRLMPDSDPVLTLLADPTWMLRLERGQKRLGDDPD</sequence>